<gene>
    <name evidence="5" type="primary">LOC108667682</name>
</gene>
<dbReference type="GO" id="GO:0006508">
    <property type="term" value="P:proteolysis"/>
    <property type="evidence" value="ECO:0007669"/>
    <property type="project" value="InterPro"/>
</dbReference>
<dbReference type="SUPFAM" id="SSF55486">
    <property type="entry name" value="Metalloproteases ('zincins'), catalytic domain"/>
    <property type="match status" value="1"/>
</dbReference>
<evidence type="ECO:0000313" key="5">
    <source>
        <dbReference type="RefSeq" id="XP_018010219.1"/>
    </source>
</evidence>
<dbReference type="Proteomes" id="UP000694843">
    <property type="component" value="Unplaced"/>
</dbReference>
<dbReference type="GeneID" id="108667682"/>
<dbReference type="Gene3D" id="3.40.390.10">
    <property type="entry name" value="Collagenase (Catalytic Domain)"/>
    <property type="match status" value="1"/>
</dbReference>
<dbReference type="KEGG" id="hazt:108667682"/>
<name>A0A8B7N9Q5_HYAAZ</name>
<dbReference type="InterPro" id="IPR024079">
    <property type="entry name" value="MetalloPept_cat_dom_sf"/>
</dbReference>
<evidence type="ECO:0000256" key="2">
    <source>
        <dbReference type="SAM" id="SignalP"/>
    </source>
</evidence>
<proteinExistence type="predicted"/>
<dbReference type="InterPro" id="IPR001506">
    <property type="entry name" value="Peptidase_M12A"/>
</dbReference>
<sequence length="146" mass="16348">MLVVTAKLLLNLVFVFLLIHGTQGVPVEDGPALVRGPSLRKIVTFDWDLWPLWYGERYVAYRFGDAIVDQSAVAAGIAEFEQNTCLIFEKVNPAHFGPHIVIKNHNSVCSSFIGRKYTYLLGQDMFLTKQCASDLALVVARQCFGR</sequence>
<feature type="chain" id="PRO_5034267303" evidence="2">
    <location>
        <begin position="25"/>
        <end position="146"/>
    </location>
</feature>
<dbReference type="AlphaFoldDB" id="A0A8B7N9Q5"/>
<evidence type="ECO:0000256" key="1">
    <source>
        <dbReference type="ARBA" id="ARBA00001947"/>
    </source>
</evidence>
<evidence type="ECO:0000313" key="4">
    <source>
        <dbReference type="Proteomes" id="UP000694843"/>
    </source>
</evidence>
<protein>
    <submittedName>
        <fullName evidence="5">Uncharacterized protein LOC108667682</fullName>
    </submittedName>
</protein>
<keyword evidence="2" id="KW-0732">Signal</keyword>
<accession>A0A8B7N9Q5</accession>
<feature type="signal peptide" evidence="2">
    <location>
        <begin position="1"/>
        <end position="24"/>
    </location>
</feature>
<dbReference type="GO" id="GO:0004222">
    <property type="term" value="F:metalloendopeptidase activity"/>
    <property type="evidence" value="ECO:0007669"/>
    <property type="project" value="InterPro"/>
</dbReference>
<keyword evidence="4" id="KW-1185">Reference proteome</keyword>
<feature type="domain" description="Peptidase M12A" evidence="3">
    <location>
        <begin position="58"/>
        <end position="133"/>
    </location>
</feature>
<reference evidence="5" key="1">
    <citation type="submission" date="2025-08" db="UniProtKB">
        <authorList>
            <consortium name="RefSeq"/>
        </authorList>
    </citation>
    <scope>IDENTIFICATION</scope>
    <source>
        <tissue evidence="5">Whole organism</tissue>
    </source>
</reference>
<dbReference type="Pfam" id="PF01400">
    <property type="entry name" value="Astacin"/>
    <property type="match status" value="1"/>
</dbReference>
<organism evidence="4 5">
    <name type="scientific">Hyalella azteca</name>
    <name type="common">Amphipod</name>
    <dbReference type="NCBI Taxonomy" id="294128"/>
    <lineage>
        <taxon>Eukaryota</taxon>
        <taxon>Metazoa</taxon>
        <taxon>Ecdysozoa</taxon>
        <taxon>Arthropoda</taxon>
        <taxon>Crustacea</taxon>
        <taxon>Multicrustacea</taxon>
        <taxon>Malacostraca</taxon>
        <taxon>Eumalacostraca</taxon>
        <taxon>Peracarida</taxon>
        <taxon>Amphipoda</taxon>
        <taxon>Senticaudata</taxon>
        <taxon>Talitrida</taxon>
        <taxon>Talitroidea</taxon>
        <taxon>Hyalellidae</taxon>
        <taxon>Hyalella</taxon>
    </lineage>
</organism>
<comment type="cofactor">
    <cofactor evidence="1">
        <name>Zn(2+)</name>
        <dbReference type="ChEBI" id="CHEBI:29105"/>
    </cofactor>
</comment>
<dbReference type="RefSeq" id="XP_018010219.1">
    <property type="nucleotide sequence ID" value="XM_018154730.1"/>
</dbReference>
<evidence type="ECO:0000259" key="3">
    <source>
        <dbReference type="Pfam" id="PF01400"/>
    </source>
</evidence>